<proteinExistence type="inferred from homology"/>
<dbReference type="PROSITE" id="PS51186">
    <property type="entry name" value="GNAT"/>
    <property type="match status" value="1"/>
</dbReference>
<reference evidence="5 6" key="1">
    <citation type="submission" date="2018-04" db="EMBL/GenBank/DDBJ databases">
        <title>Complete genome uncultured novel isolate.</title>
        <authorList>
            <person name="Merlino G."/>
        </authorList>
    </citation>
    <scope>NUCLEOTIDE SEQUENCE [LARGE SCALE GENOMIC DNA]</scope>
    <source>
        <strain evidence="6">R1DC9</strain>
    </source>
</reference>
<name>A0A4D7JSJ9_9BACT</name>
<dbReference type="GO" id="GO:0016747">
    <property type="term" value="F:acyltransferase activity, transferring groups other than amino-acyl groups"/>
    <property type="evidence" value="ECO:0007669"/>
    <property type="project" value="InterPro"/>
</dbReference>
<dbReference type="InterPro" id="IPR000182">
    <property type="entry name" value="GNAT_dom"/>
</dbReference>
<dbReference type="KEGG" id="fpf:DCC35_13375"/>
<dbReference type="CDD" id="cd04301">
    <property type="entry name" value="NAT_SF"/>
    <property type="match status" value="1"/>
</dbReference>
<dbReference type="RefSeq" id="WP_137091259.1">
    <property type="nucleotide sequence ID" value="NZ_CP028923.1"/>
</dbReference>
<dbReference type="SUPFAM" id="SSF55729">
    <property type="entry name" value="Acyl-CoA N-acyltransferases (Nat)"/>
    <property type="match status" value="1"/>
</dbReference>
<keyword evidence="2" id="KW-0012">Acyltransferase</keyword>
<comment type="similarity">
    <text evidence="3">Belongs to the acetyltransferase family. RimJ subfamily.</text>
</comment>
<organism evidence="5 6">
    <name type="scientific">Mangrovivirga cuniculi</name>
    <dbReference type="NCBI Taxonomy" id="2715131"/>
    <lineage>
        <taxon>Bacteria</taxon>
        <taxon>Pseudomonadati</taxon>
        <taxon>Bacteroidota</taxon>
        <taxon>Cytophagia</taxon>
        <taxon>Cytophagales</taxon>
        <taxon>Mangrovivirgaceae</taxon>
        <taxon>Mangrovivirga</taxon>
    </lineage>
</organism>
<evidence type="ECO:0000256" key="3">
    <source>
        <dbReference type="ARBA" id="ARBA00038502"/>
    </source>
</evidence>
<evidence type="ECO:0000313" key="5">
    <source>
        <dbReference type="EMBL" id="QCK15662.1"/>
    </source>
</evidence>
<evidence type="ECO:0000256" key="1">
    <source>
        <dbReference type="ARBA" id="ARBA00022679"/>
    </source>
</evidence>
<sequence>MIQTENYIIDNIKSDDIKNIHKGLSDPRVIKYYGVSYETLVETQEQMKWYEDLEANGTGKWWAIRNSISNKFVGAAGFNNHEKEHKKAEIGFWLLPEYWNKGIMSEVLPLVIKNAQSDLDIHRIEAYVEDGNESSARLLKRLNFKKEGTLYHSEIKNGKFIDVHIYALIS</sequence>
<dbReference type="Proteomes" id="UP000298616">
    <property type="component" value="Chromosome"/>
</dbReference>
<gene>
    <name evidence="5" type="ORF">DCC35_13375</name>
</gene>
<dbReference type="OrthoDB" id="9788916at2"/>
<dbReference type="AlphaFoldDB" id="A0A4D7JSJ9"/>
<evidence type="ECO:0000313" key="6">
    <source>
        <dbReference type="Proteomes" id="UP000298616"/>
    </source>
</evidence>
<evidence type="ECO:0000259" key="4">
    <source>
        <dbReference type="PROSITE" id="PS51186"/>
    </source>
</evidence>
<dbReference type="PANTHER" id="PTHR43792:SF8">
    <property type="entry name" value="[RIBOSOMAL PROTEIN US5]-ALANINE N-ACETYLTRANSFERASE"/>
    <property type="match status" value="1"/>
</dbReference>
<feature type="domain" description="N-acetyltransferase" evidence="4">
    <location>
        <begin position="7"/>
        <end position="170"/>
    </location>
</feature>
<dbReference type="Pfam" id="PF13302">
    <property type="entry name" value="Acetyltransf_3"/>
    <property type="match status" value="1"/>
</dbReference>
<dbReference type="Gene3D" id="3.40.630.30">
    <property type="match status" value="1"/>
</dbReference>
<dbReference type="PANTHER" id="PTHR43792">
    <property type="entry name" value="GNAT FAMILY, PUTATIVE (AFU_ORTHOLOGUE AFUA_3G00765)-RELATED-RELATED"/>
    <property type="match status" value="1"/>
</dbReference>
<evidence type="ECO:0000256" key="2">
    <source>
        <dbReference type="ARBA" id="ARBA00023315"/>
    </source>
</evidence>
<keyword evidence="6" id="KW-1185">Reference proteome</keyword>
<dbReference type="EMBL" id="CP028923">
    <property type="protein sequence ID" value="QCK15662.1"/>
    <property type="molecule type" value="Genomic_DNA"/>
</dbReference>
<dbReference type="InterPro" id="IPR051531">
    <property type="entry name" value="N-acetyltransferase"/>
</dbReference>
<keyword evidence="1 5" id="KW-0808">Transferase</keyword>
<protein>
    <submittedName>
        <fullName evidence="5">GNAT family N-acetyltransferase</fullName>
    </submittedName>
</protein>
<accession>A0A4D7JSJ9</accession>
<dbReference type="InterPro" id="IPR016181">
    <property type="entry name" value="Acyl_CoA_acyltransferase"/>
</dbReference>